<dbReference type="InterPro" id="IPR023352">
    <property type="entry name" value="MAPEG-like_dom_sf"/>
</dbReference>
<feature type="transmembrane region" description="Helical" evidence="5">
    <location>
        <begin position="151"/>
        <end position="168"/>
    </location>
</feature>
<evidence type="ECO:0000256" key="2">
    <source>
        <dbReference type="ARBA" id="ARBA00022692"/>
    </source>
</evidence>
<dbReference type="GO" id="GO:0016020">
    <property type="term" value="C:membrane"/>
    <property type="evidence" value="ECO:0007669"/>
    <property type="project" value="UniProtKB-SubCell"/>
</dbReference>
<dbReference type="EMBL" id="KZ825119">
    <property type="protein sequence ID" value="PYI21119.1"/>
    <property type="molecule type" value="Genomic_DNA"/>
</dbReference>
<dbReference type="Pfam" id="PF01124">
    <property type="entry name" value="MAPEG"/>
    <property type="match status" value="1"/>
</dbReference>
<dbReference type="Gene3D" id="1.20.120.550">
    <property type="entry name" value="Membrane associated eicosanoid/glutathione metabolism-like domain"/>
    <property type="match status" value="1"/>
</dbReference>
<evidence type="ECO:0000313" key="6">
    <source>
        <dbReference type="EMBL" id="PYI21119.1"/>
    </source>
</evidence>
<keyword evidence="7" id="KW-1185">Reference proteome</keyword>
<evidence type="ECO:0008006" key="8">
    <source>
        <dbReference type="Google" id="ProtNLM"/>
    </source>
</evidence>
<organism evidence="6 7">
    <name type="scientific">Aspergillus violaceofuscus (strain CBS 115571)</name>
    <dbReference type="NCBI Taxonomy" id="1450538"/>
    <lineage>
        <taxon>Eukaryota</taxon>
        <taxon>Fungi</taxon>
        <taxon>Dikarya</taxon>
        <taxon>Ascomycota</taxon>
        <taxon>Pezizomycotina</taxon>
        <taxon>Eurotiomycetes</taxon>
        <taxon>Eurotiomycetidae</taxon>
        <taxon>Eurotiales</taxon>
        <taxon>Aspergillaceae</taxon>
        <taxon>Aspergillus</taxon>
    </lineage>
</organism>
<dbReference type="SUPFAM" id="SSF161084">
    <property type="entry name" value="MAPEG domain-like"/>
    <property type="match status" value="1"/>
</dbReference>
<name>A0A2V5H9T8_ASPV1</name>
<keyword evidence="4 5" id="KW-0472">Membrane</keyword>
<feature type="transmembrane region" description="Helical" evidence="5">
    <location>
        <begin position="118"/>
        <end position="139"/>
    </location>
</feature>
<dbReference type="Proteomes" id="UP000249829">
    <property type="component" value="Unassembled WGS sequence"/>
</dbReference>
<dbReference type="InterPro" id="IPR001129">
    <property type="entry name" value="Membr-assoc_MAPEG"/>
</dbReference>
<proteinExistence type="predicted"/>
<dbReference type="OMA" id="AYVFIES"/>
<keyword evidence="2 5" id="KW-0812">Transmembrane</keyword>
<keyword evidence="3 5" id="KW-1133">Transmembrane helix</keyword>
<accession>A0A2V5H9T8</accession>
<evidence type="ECO:0000256" key="4">
    <source>
        <dbReference type="ARBA" id="ARBA00023136"/>
    </source>
</evidence>
<evidence type="ECO:0000256" key="3">
    <source>
        <dbReference type="ARBA" id="ARBA00022989"/>
    </source>
</evidence>
<gene>
    <name evidence="6" type="ORF">BO99DRAFT_441684</name>
</gene>
<evidence type="ECO:0000256" key="5">
    <source>
        <dbReference type="SAM" id="Phobius"/>
    </source>
</evidence>
<sequence length="171" mass="18515">MSDHPATASLLATLGLRTTASSPTPNYAASYIIGNWFLAHGILNPRAAIRRLGQDPNNAPRENLLKYGEAAVQAGKITRGQLNRLKRREAAYESVIEGFPLFIAGVLLALHAGVPTEIINWIGLWVSLLRVAYAISAVAIESDQLNFVPSLLWWLGNVGCLTALMLAGKRL</sequence>
<evidence type="ECO:0000313" key="7">
    <source>
        <dbReference type="Proteomes" id="UP000249829"/>
    </source>
</evidence>
<protein>
    <recommendedName>
        <fullName evidence="8">MAPEG family protein</fullName>
    </recommendedName>
</protein>
<dbReference type="PANTHER" id="PTHR35371">
    <property type="entry name" value="INNER MEMBRANE PROTEIN"/>
    <property type="match status" value="1"/>
</dbReference>
<evidence type="ECO:0000256" key="1">
    <source>
        <dbReference type="ARBA" id="ARBA00004370"/>
    </source>
</evidence>
<comment type="subcellular location">
    <subcellularLocation>
        <location evidence="1">Membrane</location>
    </subcellularLocation>
</comment>
<feature type="transmembrane region" description="Helical" evidence="5">
    <location>
        <begin position="90"/>
        <end position="112"/>
    </location>
</feature>
<dbReference type="PANTHER" id="PTHR35371:SF2">
    <property type="entry name" value="MAPEG FAMILY PROTEIN"/>
    <property type="match status" value="1"/>
</dbReference>
<reference evidence="6 7" key="1">
    <citation type="submission" date="2018-02" db="EMBL/GenBank/DDBJ databases">
        <title>The genomes of Aspergillus section Nigri reveals drivers in fungal speciation.</title>
        <authorList>
            <consortium name="DOE Joint Genome Institute"/>
            <person name="Vesth T.C."/>
            <person name="Nybo J."/>
            <person name="Theobald S."/>
            <person name="Brandl J."/>
            <person name="Frisvad J.C."/>
            <person name="Nielsen K.F."/>
            <person name="Lyhne E.K."/>
            <person name="Kogle M.E."/>
            <person name="Kuo A."/>
            <person name="Riley R."/>
            <person name="Clum A."/>
            <person name="Nolan M."/>
            <person name="Lipzen A."/>
            <person name="Salamov A."/>
            <person name="Henrissat B."/>
            <person name="Wiebenga A."/>
            <person name="De vries R.P."/>
            <person name="Grigoriev I.V."/>
            <person name="Mortensen U.H."/>
            <person name="Andersen M.R."/>
            <person name="Baker S.E."/>
        </authorList>
    </citation>
    <scope>NUCLEOTIDE SEQUENCE [LARGE SCALE GENOMIC DNA]</scope>
    <source>
        <strain evidence="6 7">CBS 115571</strain>
    </source>
</reference>
<dbReference type="AlphaFoldDB" id="A0A2V5H9T8"/>